<dbReference type="RefSeq" id="WP_009369840.1">
    <property type="nucleotide sequence ID" value="NZ_ADGP01000020.1"/>
</dbReference>
<dbReference type="Proteomes" id="UP000003242">
    <property type="component" value="Unassembled WGS sequence"/>
</dbReference>
<sequence>MPEKRGKLVGKVGAEYALQLYKCFQKVSDAEFAAVCLPIIYEMNTIPSISDFIHAWKRYKNAPTPFKQLPAPKIDEKKTAEIIKNLQKFCMEGFKNSREYKISREKIKGRVQAKFKDISDEQIDKYMDLFEWYISQGGKCDGREIIIRQENGEINISLGKKVKDE</sequence>
<dbReference type="AlphaFoldDB" id="D3LVI0"/>
<dbReference type="STRING" id="699218.HMPREF0889_0304"/>
<gene>
    <name evidence="1" type="ORF">HMPREF0889_0304</name>
</gene>
<evidence type="ECO:0000313" key="2">
    <source>
        <dbReference type="Proteomes" id="UP000003242"/>
    </source>
</evidence>
<organism evidence="1 2">
    <name type="scientific">Megasphaera lornae</name>
    <dbReference type="NCBI Taxonomy" id="1000568"/>
    <lineage>
        <taxon>Bacteria</taxon>
        <taxon>Bacillati</taxon>
        <taxon>Bacillota</taxon>
        <taxon>Negativicutes</taxon>
        <taxon>Veillonellales</taxon>
        <taxon>Veillonellaceae</taxon>
        <taxon>Megasphaera</taxon>
    </lineage>
</organism>
<proteinExistence type="predicted"/>
<dbReference type="EMBL" id="ADGP01000020">
    <property type="protein sequence ID" value="EFD93907.1"/>
    <property type="molecule type" value="Genomic_DNA"/>
</dbReference>
<accession>D3LVI0</accession>
<comment type="caution">
    <text evidence="1">The sequence shown here is derived from an EMBL/GenBank/DDBJ whole genome shotgun (WGS) entry which is preliminary data.</text>
</comment>
<protein>
    <submittedName>
        <fullName evidence="1">Uncharacterized protein</fullName>
    </submittedName>
</protein>
<name>D3LVI0_9FIRM</name>
<evidence type="ECO:0000313" key="1">
    <source>
        <dbReference type="EMBL" id="EFD93907.1"/>
    </source>
</evidence>
<reference evidence="2" key="1">
    <citation type="submission" date="2009-12" db="EMBL/GenBank/DDBJ databases">
        <title>Sequence of Clostridiales genomosp. BVAB3 str. UPII9-5.</title>
        <authorList>
            <person name="Madupu R."/>
            <person name="Durkin A.S."/>
            <person name="Torralba M."/>
            <person name="Methe B."/>
            <person name="Sutton G.G."/>
            <person name="Strausberg R.L."/>
            <person name="Nelson K.E."/>
        </authorList>
    </citation>
    <scope>NUCLEOTIDE SEQUENCE [LARGE SCALE GENOMIC DNA]</scope>
    <source>
        <strain evidence="2">28L</strain>
    </source>
</reference>